<dbReference type="Gene3D" id="3.30.9.10">
    <property type="entry name" value="D-Amino Acid Oxidase, subunit A, domain 2"/>
    <property type="match status" value="1"/>
</dbReference>
<sequence length="521" mass="57755">MCSGIDLFNCASKRSWGMGWPLSLFYITALTHRAFSYSPSQLDEAQIALRLKRPSHESALPVPNATHSFWINTPGANPLAKEGSEGELTRDSDICIIGSGITGVSAAYHLAKHFDHRKDSSARQTKVVIVDARDFCSGATGRNGGHLTPNLFLDFEKHQLQHGSDEARRIYALENYTVAELVNLIQTEKLNDAVDFVSGGHVAVYVGEVEVKKAKSDSSAARTAGMDLNEVEWLDKDIMHETYGTPHPGFRYPGHNLWPLKLVTALYNLTVRRNPLRFSLKLHTNTPVTSMRASHNPSRRWELSTPRGSIGCSYVIHATNAYASHLLPHMHGEDGIIPTRSQIIALRADAPPADLTQVSWGSGDEYWFPRPLQDGDKHPLVLLGGGRLSVPGHEYYVSDDSTTNPFIGKLLREFLPGMFPGMYEKGREPEMEWTGIMGFTKLEAPFVGPVVDHSNYYSSLKEYDGQYIAAGYTGHGMPRAYACAEVVATMIVANITGETWTLPNWLPRHYLTTSRDAESLD</sequence>
<dbReference type="PANTHER" id="PTHR13847:SF260">
    <property type="entry name" value="FAD DEPENDENT OXIDOREDUCTASE DOMAIN-CONTAINING PROTEIN"/>
    <property type="match status" value="1"/>
</dbReference>
<dbReference type="InterPro" id="IPR036188">
    <property type="entry name" value="FAD/NAD-bd_sf"/>
</dbReference>
<name>A0A9P5Y7G0_9AGAR</name>
<dbReference type="SUPFAM" id="SSF51905">
    <property type="entry name" value="FAD/NAD(P)-binding domain"/>
    <property type="match status" value="1"/>
</dbReference>
<evidence type="ECO:0000313" key="2">
    <source>
        <dbReference type="EMBL" id="KAF9462560.1"/>
    </source>
</evidence>
<keyword evidence="3" id="KW-1185">Reference proteome</keyword>
<comment type="caution">
    <text evidence="2">The sequence shown here is derived from an EMBL/GenBank/DDBJ whole genome shotgun (WGS) entry which is preliminary data.</text>
</comment>
<dbReference type="Proteomes" id="UP000807353">
    <property type="component" value="Unassembled WGS sequence"/>
</dbReference>
<gene>
    <name evidence="2" type="ORF">BDZ94DRAFT_1261196</name>
</gene>
<protein>
    <submittedName>
        <fullName evidence="2">FAD dependent oxidoreductase</fullName>
    </submittedName>
</protein>
<evidence type="ECO:0000313" key="3">
    <source>
        <dbReference type="Proteomes" id="UP000807353"/>
    </source>
</evidence>
<dbReference type="Pfam" id="PF01266">
    <property type="entry name" value="DAO"/>
    <property type="match status" value="1"/>
</dbReference>
<reference evidence="2" key="1">
    <citation type="submission" date="2020-11" db="EMBL/GenBank/DDBJ databases">
        <authorList>
            <consortium name="DOE Joint Genome Institute"/>
            <person name="Ahrendt S."/>
            <person name="Riley R."/>
            <person name="Andreopoulos W."/>
            <person name="Labutti K."/>
            <person name="Pangilinan J."/>
            <person name="Ruiz-Duenas F.J."/>
            <person name="Barrasa J.M."/>
            <person name="Sanchez-Garcia M."/>
            <person name="Camarero S."/>
            <person name="Miyauchi S."/>
            <person name="Serrano A."/>
            <person name="Linde D."/>
            <person name="Babiker R."/>
            <person name="Drula E."/>
            <person name="Ayuso-Fernandez I."/>
            <person name="Pacheco R."/>
            <person name="Padilla G."/>
            <person name="Ferreira P."/>
            <person name="Barriuso J."/>
            <person name="Kellner H."/>
            <person name="Castanera R."/>
            <person name="Alfaro M."/>
            <person name="Ramirez L."/>
            <person name="Pisabarro A.G."/>
            <person name="Kuo A."/>
            <person name="Tritt A."/>
            <person name="Lipzen A."/>
            <person name="He G."/>
            <person name="Yan M."/>
            <person name="Ng V."/>
            <person name="Cullen D."/>
            <person name="Martin F."/>
            <person name="Rosso M.-N."/>
            <person name="Henrissat B."/>
            <person name="Hibbett D."/>
            <person name="Martinez A.T."/>
            <person name="Grigoriev I.V."/>
        </authorList>
    </citation>
    <scope>NUCLEOTIDE SEQUENCE</scope>
    <source>
        <strain evidence="2">CBS 247.69</strain>
    </source>
</reference>
<dbReference type="OrthoDB" id="429143at2759"/>
<evidence type="ECO:0000259" key="1">
    <source>
        <dbReference type="Pfam" id="PF01266"/>
    </source>
</evidence>
<dbReference type="Gene3D" id="3.50.50.60">
    <property type="entry name" value="FAD/NAD(P)-binding domain"/>
    <property type="match status" value="1"/>
</dbReference>
<organism evidence="2 3">
    <name type="scientific">Collybia nuda</name>
    <dbReference type="NCBI Taxonomy" id="64659"/>
    <lineage>
        <taxon>Eukaryota</taxon>
        <taxon>Fungi</taxon>
        <taxon>Dikarya</taxon>
        <taxon>Basidiomycota</taxon>
        <taxon>Agaricomycotina</taxon>
        <taxon>Agaricomycetes</taxon>
        <taxon>Agaricomycetidae</taxon>
        <taxon>Agaricales</taxon>
        <taxon>Tricholomatineae</taxon>
        <taxon>Clitocybaceae</taxon>
        <taxon>Collybia</taxon>
    </lineage>
</organism>
<dbReference type="PANTHER" id="PTHR13847">
    <property type="entry name" value="SARCOSINE DEHYDROGENASE-RELATED"/>
    <property type="match status" value="1"/>
</dbReference>
<dbReference type="AlphaFoldDB" id="A0A9P5Y7G0"/>
<feature type="domain" description="FAD dependent oxidoreductase" evidence="1">
    <location>
        <begin position="93"/>
        <end position="489"/>
    </location>
</feature>
<proteinExistence type="predicted"/>
<dbReference type="EMBL" id="MU150271">
    <property type="protein sequence ID" value="KAF9462560.1"/>
    <property type="molecule type" value="Genomic_DNA"/>
</dbReference>
<dbReference type="GO" id="GO:0005737">
    <property type="term" value="C:cytoplasm"/>
    <property type="evidence" value="ECO:0007669"/>
    <property type="project" value="TreeGrafter"/>
</dbReference>
<dbReference type="InterPro" id="IPR006076">
    <property type="entry name" value="FAD-dep_OxRdtase"/>
</dbReference>
<accession>A0A9P5Y7G0</accession>